<dbReference type="GO" id="GO:0008270">
    <property type="term" value="F:zinc ion binding"/>
    <property type="evidence" value="ECO:0007669"/>
    <property type="project" value="UniProtKB-KW"/>
</dbReference>
<dbReference type="Gene3D" id="3.30.40.10">
    <property type="entry name" value="Zinc/RING finger domain, C3HC4 (zinc finger)"/>
    <property type="match status" value="1"/>
</dbReference>
<proteinExistence type="predicted"/>
<dbReference type="PANTHER" id="PTHR22937">
    <property type="entry name" value="E3 UBIQUITIN-PROTEIN LIGASE RNF165"/>
    <property type="match status" value="1"/>
</dbReference>
<organism evidence="11 12">
    <name type="scientific">Tripterygium wilfordii</name>
    <name type="common">Thunder God vine</name>
    <dbReference type="NCBI Taxonomy" id="458696"/>
    <lineage>
        <taxon>Eukaryota</taxon>
        <taxon>Viridiplantae</taxon>
        <taxon>Streptophyta</taxon>
        <taxon>Embryophyta</taxon>
        <taxon>Tracheophyta</taxon>
        <taxon>Spermatophyta</taxon>
        <taxon>Magnoliopsida</taxon>
        <taxon>eudicotyledons</taxon>
        <taxon>Gunneridae</taxon>
        <taxon>Pentapetalae</taxon>
        <taxon>rosids</taxon>
        <taxon>fabids</taxon>
        <taxon>Celastrales</taxon>
        <taxon>Celastraceae</taxon>
        <taxon>Tripterygium</taxon>
    </lineage>
</organism>
<dbReference type="InterPro" id="IPR001841">
    <property type="entry name" value="Znf_RING"/>
</dbReference>
<accession>A0A7J7C906</accession>
<evidence type="ECO:0000256" key="5">
    <source>
        <dbReference type="ARBA" id="ARBA00022771"/>
    </source>
</evidence>
<reference evidence="11 12" key="1">
    <citation type="journal article" date="2020" name="Nat. Commun.">
        <title>Genome of Tripterygium wilfordii and identification of cytochrome P450 involved in triptolide biosynthesis.</title>
        <authorList>
            <person name="Tu L."/>
            <person name="Su P."/>
            <person name="Zhang Z."/>
            <person name="Gao L."/>
            <person name="Wang J."/>
            <person name="Hu T."/>
            <person name="Zhou J."/>
            <person name="Zhang Y."/>
            <person name="Zhao Y."/>
            <person name="Liu Y."/>
            <person name="Song Y."/>
            <person name="Tong Y."/>
            <person name="Lu Y."/>
            <person name="Yang J."/>
            <person name="Xu C."/>
            <person name="Jia M."/>
            <person name="Peters R.J."/>
            <person name="Huang L."/>
            <person name="Gao W."/>
        </authorList>
    </citation>
    <scope>NUCLEOTIDE SEQUENCE [LARGE SCALE GENOMIC DNA]</scope>
    <source>
        <strain evidence="12">cv. XIE 37</strain>
        <tissue evidence="11">Leaf</tissue>
    </source>
</reference>
<keyword evidence="12" id="KW-1185">Reference proteome</keyword>
<dbReference type="Proteomes" id="UP000593562">
    <property type="component" value="Unassembled WGS sequence"/>
</dbReference>
<dbReference type="EMBL" id="JAAARO010000020">
    <property type="protein sequence ID" value="KAF5730337.1"/>
    <property type="molecule type" value="Genomic_DNA"/>
</dbReference>
<protein>
    <recommendedName>
        <fullName evidence="2">RING-type E3 ubiquitin transferase</fullName>
        <ecNumber evidence="2">2.3.2.27</ecNumber>
    </recommendedName>
</protein>
<dbReference type="PROSITE" id="PS50089">
    <property type="entry name" value="ZF_RING_2"/>
    <property type="match status" value="1"/>
</dbReference>
<dbReference type="GO" id="GO:0061630">
    <property type="term" value="F:ubiquitin protein ligase activity"/>
    <property type="evidence" value="ECO:0007669"/>
    <property type="project" value="UniProtKB-EC"/>
</dbReference>
<comment type="caution">
    <text evidence="11">The sequence shown here is derived from an EMBL/GenBank/DDBJ whole genome shotgun (WGS) entry which is preliminary data.</text>
</comment>
<keyword evidence="6" id="KW-0833">Ubl conjugation pathway</keyword>
<evidence type="ECO:0000313" key="11">
    <source>
        <dbReference type="EMBL" id="KAF5730337.1"/>
    </source>
</evidence>
<dbReference type="OrthoDB" id="8062037at2759"/>
<evidence type="ECO:0000256" key="4">
    <source>
        <dbReference type="ARBA" id="ARBA00022723"/>
    </source>
</evidence>
<dbReference type="SUPFAM" id="SSF57850">
    <property type="entry name" value="RING/U-box"/>
    <property type="match status" value="1"/>
</dbReference>
<evidence type="ECO:0000256" key="3">
    <source>
        <dbReference type="ARBA" id="ARBA00022679"/>
    </source>
</evidence>
<feature type="region of interest" description="Disordered" evidence="9">
    <location>
        <begin position="103"/>
        <end position="132"/>
    </location>
</feature>
<evidence type="ECO:0000256" key="2">
    <source>
        <dbReference type="ARBA" id="ARBA00012483"/>
    </source>
</evidence>
<evidence type="ECO:0000313" key="12">
    <source>
        <dbReference type="Proteomes" id="UP000593562"/>
    </source>
</evidence>
<keyword evidence="7" id="KW-0862">Zinc</keyword>
<keyword evidence="4" id="KW-0479">Metal-binding</keyword>
<evidence type="ECO:0000256" key="9">
    <source>
        <dbReference type="SAM" id="MobiDB-lite"/>
    </source>
</evidence>
<dbReference type="EC" id="2.3.2.27" evidence="2"/>
<dbReference type="InterPro" id="IPR013083">
    <property type="entry name" value="Znf_RING/FYVE/PHD"/>
</dbReference>
<gene>
    <name evidence="11" type="ORF">HS088_TW20G00710</name>
</gene>
<sequence length="370" mass="41458">MPVFTESSSSAGLAEQERLRRLHTRIQISLQEAISTESTEADPDPQIPSIIQSTRCKSTISSLFLSSSGPPKKKSSTFRGLGCTAGASQQVSVPAVIRTSAQWEEKKVKKKKKKSPSEQKQKKNSNNEEIKAANFDRDRENCVIFPDVWCGPGIGFSADAVGSVDCVVARRNNSGRGKIDNQRERERERPPFFARRTVNPDTFSFLDSDTSFVTSRPEPEVFGSSYYRHVRHPSPDAIAEIMMLQNSLLMGERINRNDRFSDWRLDVDGMSYEELLELGERIGYVSTGLKADEIGRCLRKIKQPNISTDLSLHLTSVVDKKCSICQEEYEASDELGRLQCGHAFHSECIKQWLGQKNACPVCKTAAMARR</sequence>
<dbReference type="InParanoid" id="A0A7J7C906"/>
<evidence type="ECO:0000256" key="1">
    <source>
        <dbReference type="ARBA" id="ARBA00000900"/>
    </source>
</evidence>
<name>A0A7J7C906_TRIWF</name>
<dbReference type="SMART" id="SM00184">
    <property type="entry name" value="RING"/>
    <property type="match status" value="1"/>
</dbReference>
<evidence type="ECO:0000256" key="6">
    <source>
        <dbReference type="ARBA" id="ARBA00022786"/>
    </source>
</evidence>
<dbReference type="PANTHER" id="PTHR22937:SF122">
    <property type="entry name" value="RING-TYPE E3 UBIQUITIN TRANSFERASE"/>
    <property type="match status" value="1"/>
</dbReference>
<feature type="compositionally biased region" description="Basic and acidic residues" evidence="9">
    <location>
        <begin position="115"/>
        <end position="132"/>
    </location>
</feature>
<keyword evidence="5 8" id="KW-0863">Zinc-finger</keyword>
<dbReference type="AlphaFoldDB" id="A0A7J7C906"/>
<comment type="catalytic activity">
    <reaction evidence="1">
        <text>S-ubiquitinyl-[E2 ubiquitin-conjugating enzyme]-L-cysteine + [acceptor protein]-L-lysine = [E2 ubiquitin-conjugating enzyme]-L-cysteine + N(6)-ubiquitinyl-[acceptor protein]-L-lysine.</text>
        <dbReference type="EC" id="2.3.2.27"/>
    </reaction>
</comment>
<evidence type="ECO:0000259" key="10">
    <source>
        <dbReference type="PROSITE" id="PS50089"/>
    </source>
</evidence>
<dbReference type="Pfam" id="PF13639">
    <property type="entry name" value="zf-RING_2"/>
    <property type="match status" value="1"/>
</dbReference>
<dbReference type="InterPro" id="IPR045191">
    <property type="entry name" value="MBR1/2-like"/>
</dbReference>
<evidence type="ECO:0000256" key="7">
    <source>
        <dbReference type="ARBA" id="ARBA00022833"/>
    </source>
</evidence>
<feature type="domain" description="RING-type" evidence="10">
    <location>
        <begin position="322"/>
        <end position="363"/>
    </location>
</feature>
<evidence type="ECO:0000256" key="8">
    <source>
        <dbReference type="PROSITE-ProRule" id="PRU00175"/>
    </source>
</evidence>
<keyword evidence="3" id="KW-0808">Transferase</keyword>
<dbReference type="FunCoup" id="A0A7J7C906">
    <property type="interactions" value="1054"/>
</dbReference>